<dbReference type="Proteomes" id="UP000516437">
    <property type="component" value="Chromosome 5"/>
</dbReference>
<comment type="caution">
    <text evidence="2">The sequence shown here is derived from an EMBL/GenBank/DDBJ whole genome shotgun (WGS) entry which is preliminary data.</text>
</comment>
<dbReference type="SUPFAM" id="SSF46565">
    <property type="entry name" value="Chaperone J-domain"/>
    <property type="match status" value="1"/>
</dbReference>
<evidence type="ECO:0000313" key="3">
    <source>
        <dbReference type="Proteomes" id="UP000516437"/>
    </source>
</evidence>
<dbReference type="CDD" id="cd06257">
    <property type="entry name" value="DnaJ"/>
    <property type="match status" value="1"/>
</dbReference>
<dbReference type="InterPro" id="IPR001623">
    <property type="entry name" value="DnaJ_domain"/>
</dbReference>
<name>A0A6A1VQM9_9ROSI</name>
<reference evidence="2 3" key="1">
    <citation type="journal article" date="2019" name="Plant Biotechnol. J.">
        <title>The red bayberry genome and genetic basis of sex determination.</title>
        <authorList>
            <person name="Jia H.M."/>
            <person name="Jia H.J."/>
            <person name="Cai Q.L."/>
            <person name="Wang Y."/>
            <person name="Zhao H.B."/>
            <person name="Yang W.F."/>
            <person name="Wang G.Y."/>
            <person name="Li Y.H."/>
            <person name="Zhan D.L."/>
            <person name="Shen Y.T."/>
            <person name="Niu Q.F."/>
            <person name="Chang L."/>
            <person name="Qiu J."/>
            <person name="Zhao L."/>
            <person name="Xie H.B."/>
            <person name="Fu W.Y."/>
            <person name="Jin J."/>
            <person name="Li X.W."/>
            <person name="Jiao Y."/>
            <person name="Zhou C.C."/>
            <person name="Tu T."/>
            <person name="Chai C.Y."/>
            <person name="Gao J.L."/>
            <person name="Fan L.J."/>
            <person name="van de Weg E."/>
            <person name="Wang J.Y."/>
            <person name="Gao Z.S."/>
        </authorList>
    </citation>
    <scope>NUCLEOTIDE SEQUENCE [LARGE SCALE GENOMIC DNA]</scope>
    <source>
        <tissue evidence="2">Leaves</tissue>
    </source>
</reference>
<dbReference type="Gene3D" id="1.10.287.110">
    <property type="entry name" value="DnaJ domain"/>
    <property type="match status" value="1"/>
</dbReference>
<accession>A0A6A1VQM9</accession>
<dbReference type="OrthoDB" id="10250354at2759"/>
<protein>
    <submittedName>
        <fullName evidence="2">Chaperone protein dnaJ 49</fullName>
    </submittedName>
</protein>
<evidence type="ECO:0000259" key="1">
    <source>
        <dbReference type="PROSITE" id="PS50076"/>
    </source>
</evidence>
<proteinExistence type="predicted"/>
<dbReference type="PANTHER" id="PTHR44137:SF13">
    <property type="entry name" value="CHAPERONE DNAJ-DOMAIN SUPERFAMILY PROTEIN"/>
    <property type="match status" value="1"/>
</dbReference>
<dbReference type="InterPro" id="IPR036869">
    <property type="entry name" value="J_dom_sf"/>
</dbReference>
<dbReference type="PROSITE" id="PS50076">
    <property type="entry name" value="DNAJ_2"/>
    <property type="match status" value="1"/>
</dbReference>
<feature type="domain" description="J" evidence="1">
    <location>
        <begin position="43"/>
        <end position="107"/>
    </location>
</feature>
<dbReference type="SMART" id="SM00271">
    <property type="entry name" value="DnaJ"/>
    <property type="match status" value="1"/>
</dbReference>
<evidence type="ECO:0000313" key="2">
    <source>
        <dbReference type="EMBL" id="KAB1213928.1"/>
    </source>
</evidence>
<sequence length="270" mass="31367">MDRGGQESDLKAHLVTKICSISTCYVACAHRHGCSRVKSRFVDWYRVLGVEENEETDVIRKRYHKLALQLHPDKNKHPKAEIAFKLVSEAYTCLSDSARRRAFDLERWKNFCLECNTIPYTTCGTTRRHSSGSANKARNLTSQSRSHKIWECLKDIRERFKEEAKVIENCLRAKATSRKESSLLNPADCLFPSNNRPQKESPIFNPSDYSFHGYPHLRTRVCRKPANYWYLQTGSLLNYEQGSRRYDTPIFEVRSQREILRSKPAACVRS</sequence>
<organism evidence="2 3">
    <name type="scientific">Morella rubra</name>
    <name type="common">Chinese bayberry</name>
    <dbReference type="NCBI Taxonomy" id="262757"/>
    <lineage>
        <taxon>Eukaryota</taxon>
        <taxon>Viridiplantae</taxon>
        <taxon>Streptophyta</taxon>
        <taxon>Embryophyta</taxon>
        <taxon>Tracheophyta</taxon>
        <taxon>Spermatophyta</taxon>
        <taxon>Magnoliopsida</taxon>
        <taxon>eudicotyledons</taxon>
        <taxon>Gunneridae</taxon>
        <taxon>Pentapetalae</taxon>
        <taxon>rosids</taxon>
        <taxon>fabids</taxon>
        <taxon>Fagales</taxon>
        <taxon>Myricaceae</taxon>
        <taxon>Morella</taxon>
    </lineage>
</organism>
<dbReference type="EMBL" id="RXIC02000023">
    <property type="protein sequence ID" value="KAB1213928.1"/>
    <property type="molecule type" value="Genomic_DNA"/>
</dbReference>
<dbReference type="Pfam" id="PF00226">
    <property type="entry name" value="DnaJ"/>
    <property type="match status" value="1"/>
</dbReference>
<keyword evidence="3" id="KW-1185">Reference proteome</keyword>
<dbReference type="AlphaFoldDB" id="A0A6A1VQM9"/>
<gene>
    <name evidence="2" type="ORF">CJ030_MR5G017191</name>
</gene>
<dbReference type="PANTHER" id="PTHR44137">
    <property type="entry name" value="BNAC03G44070D PROTEIN"/>
    <property type="match status" value="1"/>
</dbReference>
<dbReference type="PRINTS" id="PR00625">
    <property type="entry name" value="JDOMAIN"/>
</dbReference>